<evidence type="ECO:0000313" key="2">
    <source>
        <dbReference type="Proteomes" id="UP000276133"/>
    </source>
</evidence>
<dbReference type="Proteomes" id="UP000276133">
    <property type="component" value="Unassembled WGS sequence"/>
</dbReference>
<evidence type="ECO:0000313" key="1">
    <source>
        <dbReference type="EMBL" id="RNA03488.1"/>
    </source>
</evidence>
<reference evidence="1 2" key="1">
    <citation type="journal article" date="2018" name="Sci. Rep.">
        <title>Genomic signatures of local adaptation to the degree of environmental predictability in rotifers.</title>
        <authorList>
            <person name="Franch-Gras L."/>
            <person name="Hahn C."/>
            <person name="Garcia-Roger E.M."/>
            <person name="Carmona M.J."/>
            <person name="Serra M."/>
            <person name="Gomez A."/>
        </authorList>
    </citation>
    <scope>NUCLEOTIDE SEQUENCE [LARGE SCALE GENOMIC DNA]</scope>
    <source>
        <strain evidence="1">HYR1</strain>
    </source>
</reference>
<proteinExistence type="predicted"/>
<protein>
    <submittedName>
        <fullName evidence="1">Uncharacterized protein</fullName>
    </submittedName>
</protein>
<dbReference type="AlphaFoldDB" id="A0A3M7PXT3"/>
<keyword evidence="2" id="KW-1185">Reference proteome</keyword>
<organism evidence="1 2">
    <name type="scientific">Brachionus plicatilis</name>
    <name type="common">Marine rotifer</name>
    <name type="synonym">Brachionus muelleri</name>
    <dbReference type="NCBI Taxonomy" id="10195"/>
    <lineage>
        <taxon>Eukaryota</taxon>
        <taxon>Metazoa</taxon>
        <taxon>Spiralia</taxon>
        <taxon>Gnathifera</taxon>
        <taxon>Rotifera</taxon>
        <taxon>Eurotatoria</taxon>
        <taxon>Monogononta</taxon>
        <taxon>Pseudotrocha</taxon>
        <taxon>Ploima</taxon>
        <taxon>Brachionidae</taxon>
        <taxon>Brachionus</taxon>
    </lineage>
</organism>
<accession>A0A3M7PXT3</accession>
<dbReference type="EMBL" id="REGN01008480">
    <property type="protein sequence ID" value="RNA03488.1"/>
    <property type="molecule type" value="Genomic_DNA"/>
</dbReference>
<gene>
    <name evidence="1" type="ORF">BpHYR1_008568</name>
</gene>
<comment type="caution">
    <text evidence="1">The sequence shown here is derived from an EMBL/GenBank/DDBJ whole genome shotgun (WGS) entry which is preliminary data.</text>
</comment>
<sequence length="65" mass="7996">MTLISRFYTKISVYFLFPFLNPIRTELINMETTQFGTTQNSNFYKRIVLEIKERFFLIKFCELWN</sequence>
<name>A0A3M7PXT3_BRAPC</name>